<dbReference type="GeneID" id="66082155"/>
<feature type="compositionally biased region" description="Polar residues" evidence="1">
    <location>
        <begin position="264"/>
        <end position="283"/>
    </location>
</feature>
<dbReference type="Pfam" id="PF18802">
    <property type="entry name" value="CxC1"/>
    <property type="match status" value="1"/>
</dbReference>
<name>A0A9P7RP09_9AGAR</name>
<dbReference type="OrthoDB" id="3067228at2759"/>
<protein>
    <recommendedName>
        <fullName evidence="2">CxC1-like cysteine cluster associated with KDZ transposases domain-containing protein</fullName>
    </recommendedName>
</protein>
<evidence type="ECO:0000313" key="4">
    <source>
        <dbReference type="Proteomes" id="UP001049176"/>
    </source>
</evidence>
<gene>
    <name evidence="3" type="ORF">E1B28_013080</name>
</gene>
<evidence type="ECO:0000313" key="3">
    <source>
        <dbReference type="EMBL" id="KAG7087099.1"/>
    </source>
</evidence>
<feature type="region of interest" description="Disordered" evidence="1">
    <location>
        <begin position="264"/>
        <end position="284"/>
    </location>
</feature>
<dbReference type="InterPro" id="IPR041320">
    <property type="entry name" value="CxC1"/>
</dbReference>
<dbReference type="AlphaFoldDB" id="A0A9P7RP09"/>
<dbReference type="Proteomes" id="UP001049176">
    <property type="component" value="Chromosome 9"/>
</dbReference>
<evidence type="ECO:0000259" key="2">
    <source>
        <dbReference type="Pfam" id="PF18802"/>
    </source>
</evidence>
<reference evidence="3" key="1">
    <citation type="journal article" date="2021" name="Genome Biol. Evol.">
        <title>The assembled and annotated genome of the fairy-ring fungus Marasmius oreades.</title>
        <authorList>
            <person name="Hiltunen M."/>
            <person name="Ament-Velasquez S.L."/>
            <person name="Johannesson H."/>
        </authorList>
    </citation>
    <scope>NUCLEOTIDE SEQUENCE</scope>
    <source>
        <strain evidence="3">03SP1</strain>
    </source>
</reference>
<sequence length="347" mass="38047">MVEAAEDGAAREDVEYDENSTGEWSTLYGGLDGTGMDDGFDSVNGIVGMDLEICANLASISYPLHELTRNSHFPSTSVKVMRLSDALSLSTRWKELLPTLVDSILVYHNKSVSTFDPLPLQFTCRCSTGVCNPRQSKLQCYTLSSYRDIVVPHCECISLPQALIQQGLFPASPSRPWTAFSIDLLDMYHRLWQCSSDAITSFSSCLVAIYKHRGFSLYSEMGSEQQDPVRRPLGQAIQWYDCLVGMVECQVFSIIDACISEGLSSHSPTTRRSDSTASESINPQAAIVMTTTPGSTPSEPSDLRAAVNNTPGLSDESVKVKVECTAMLQHLCPCCFGGHDFGRSFDE</sequence>
<organism evidence="3 4">
    <name type="scientific">Marasmius oreades</name>
    <name type="common">fairy-ring Marasmius</name>
    <dbReference type="NCBI Taxonomy" id="181124"/>
    <lineage>
        <taxon>Eukaryota</taxon>
        <taxon>Fungi</taxon>
        <taxon>Dikarya</taxon>
        <taxon>Basidiomycota</taxon>
        <taxon>Agaricomycotina</taxon>
        <taxon>Agaricomycetes</taxon>
        <taxon>Agaricomycetidae</taxon>
        <taxon>Agaricales</taxon>
        <taxon>Marasmiineae</taxon>
        <taxon>Marasmiaceae</taxon>
        <taxon>Marasmius</taxon>
    </lineage>
</organism>
<dbReference type="PANTHER" id="PTHR33096:SF1">
    <property type="entry name" value="CXC1-LIKE CYSTEINE CLUSTER ASSOCIATED WITH KDZ TRANSPOSASES DOMAIN-CONTAINING PROTEIN"/>
    <property type="match status" value="1"/>
</dbReference>
<accession>A0A9P7RP09</accession>
<feature type="domain" description="CxC1-like cysteine cluster associated with KDZ transposases" evidence="2">
    <location>
        <begin position="124"/>
        <end position="208"/>
    </location>
</feature>
<keyword evidence="4" id="KW-1185">Reference proteome</keyword>
<proteinExistence type="predicted"/>
<dbReference type="RefSeq" id="XP_043003570.1">
    <property type="nucleotide sequence ID" value="XM_043158226.1"/>
</dbReference>
<dbReference type="PANTHER" id="PTHR33096">
    <property type="entry name" value="CXC2 DOMAIN-CONTAINING PROTEIN"/>
    <property type="match status" value="1"/>
</dbReference>
<dbReference type="EMBL" id="CM032189">
    <property type="protein sequence ID" value="KAG7087099.1"/>
    <property type="molecule type" value="Genomic_DNA"/>
</dbReference>
<dbReference type="KEGG" id="more:E1B28_013080"/>
<evidence type="ECO:0000256" key="1">
    <source>
        <dbReference type="SAM" id="MobiDB-lite"/>
    </source>
</evidence>
<comment type="caution">
    <text evidence="3">The sequence shown here is derived from an EMBL/GenBank/DDBJ whole genome shotgun (WGS) entry which is preliminary data.</text>
</comment>